<gene>
    <name evidence="1" type="ORF">EC912_11048</name>
</gene>
<evidence type="ECO:0000313" key="1">
    <source>
        <dbReference type="EMBL" id="TCV91618.1"/>
    </source>
</evidence>
<reference evidence="1 2" key="1">
    <citation type="submission" date="2019-03" db="EMBL/GenBank/DDBJ databases">
        <title>Above-ground endophytic microbial communities from plants in different locations in the United States.</title>
        <authorList>
            <person name="Frank C."/>
        </authorList>
    </citation>
    <scope>NUCLEOTIDE SEQUENCE [LARGE SCALE GENOMIC DNA]</scope>
    <source>
        <strain evidence="1 2">LP_13_YM</strain>
    </source>
</reference>
<proteinExistence type="predicted"/>
<comment type="caution">
    <text evidence="1">The sequence shown here is derived from an EMBL/GenBank/DDBJ whole genome shotgun (WGS) entry which is preliminary data.</text>
</comment>
<accession>A0A4R3YJQ9</accession>
<dbReference type="EMBL" id="SMCS01000010">
    <property type="protein sequence ID" value="TCV91618.1"/>
    <property type="molecule type" value="Genomic_DNA"/>
</dbReference>
<organism evidence="1 2">
    <name type="scientific">Luteibacter rhizovicinus</name>
    <dbReference type="NCBI Taxonomy" id="242606"/>
    <lineage>
        <taxon>Bacteria</taxon>
        <taxon>Pseudomonadati</taxon>
        <taxon>Pseudomonadota</taxon>
        <taxon>Gammaproteobacteria</taxon>
        <taxon>Lysobacterales</taxon>
        <taxon>Rhodanobacteraceae</taxon>
        <taxon>Luteibacter</taxon>
    </lineage>
</organism>
<dbReference type="Proteomes" id="UP000295645">
    <property type="component" value="Unassembled WGS sequence"/>
</dbReference>
<name>A0A4R3YJQ9_9GAMM</name>
<protein>
    <submittedName>
        <fullName evidence="1">Uncharacterized protein</fullName>
    </submittedName>
</protein>
<keyword evidence="2" id="KW-1185">Reference proteome</keyword>
<dbReference type="AlphaFoldDB" id="A0A4R3YJQ9"/>
<sequence>MSPFALSTHWSSNELVVLGSLASASARSTESVLLLCRYGQLWDAELASRSVLEGTLKFAYLLQSETTFNARFHEYSEVQFETSLMKDHKKAAATVSALSGLGVEWLRPFTDRLLSDDEYREYSDRTSAQERRRIDASWGFTNLLATLSKGEEGGFKGITALAIGYSTASHIQHADFVGVSLPSDREARSVENRNYLHLSHLGRLISDVFSMLFLRLMAAYRFLGIDEAPIKDAMAALDDLLSPMLEAQCKWAEIEYGVTDAPSGHWCA</sequence>
<evidence type="ECO:0000313" key="2">
    <source>
        <dbReference type="Proteomes" id="UP000295645"/>
    </source>
</evidence>